<dbReference type="Gene3D" id="3.90.70.10">
    <property type="entry name" value="Cysteine proteinases"/>
    <property type="match status" value="1"/>
</dbReference>
<proteinExistence type="inferred from homology"/>
<sequence length="199" mass="22367">MDWRTKGVVTPIKDQGQCVAATEGITKLTTSKLISILEQELVDCDVHDEDQGCNDGLMDDAFEFIIKNKGLVAKSNYPYKATDSTCNTQKSSPNAASIDGYEDVPTVTMAREEEEEEEEEVEQFDFVFISLATTLFACISRLLVCQYLDNGNLDKWFHGDIGEVRTDPEKSFLPLWQMTAAELEKGFTVSRTNLWMPIT</sequence>
<keyword evidence="3" id="KW-0378">Hydrolase</keyword>
<evidence type="ECO:0000259" key="2">
    <source>
        <dbReference type="SMART" id="SM00645"/>
    </source>
</evidence>
<evidence type="ECO:0000313" key="4">
    <source>
        <dbReference type="Proteomes" id="UP001327560"/>
    </source>
</evidence>
<comment type="similarity">
    <text evidence="1">Belongs to the peptidase C1 family.</text>
</comment>
<evidence type="ECO:0000313" key="3">
    <source>
        <dbReference type="EMBL" id="WOK96236.1"/>
    </source>
</evidence>
<protein>
    <submittedName>
        <fullName evidence="3">Cysteine protease 1</fullName>
    </submittedName>
</protein>
<reference evidence="3 4" key="1">
    <citation type="submission" date="2023-10" db="EMBL/GenBank/DDBJ databases">
        <title>Chromosome-scale genome assembly provides insights into flower coloration mechanisms of Canna indica.</title>
        <authorList>
            <person name="Li C."/>
        </authorList>
    </citation>
    <scope>NUCLEOTIDE SEQUENCE [LARGE SCALE GENOMIC DNA]</scope>
    <source>
        <tissue evidence="3">Flower</tissue>
    </source>
</reference>
<dbReference type="InterPro" id="IPR000668">
    <property type="entry name" value="Peptidase_C1A_C"/>
</dbReference>
<dbReference type="Proteomes" id="UP001327560">
    <property type="component" value="Chromosome 2"/>
</dbReference>
<evidence type="ECO:0000256" key="1">
    <source>
        <dbReference type="ARBA" id="ARBA00008455"/>
    </source>
</evidence>
<gene>
    <name evidence="3" type="ORF">Cni_G04943</name>
</gene>
<dbReference type="Pfam" id="PF00112">
    <property type="entry name" value="Peptidase_C1"/>
    <property type="match status" value="1"/>
</dbReference>
<dbReference type="PANTHER" id="PTHR12411">
    <property type="entry name" value="CYSTEINE PROTEASE FAMILY C1-RELATED"/>
    <property type="match status" value="1"/>
</dbReference>
<dbReference type="SMART" id="SM00645">
    <property type="entry name" value="Pept_C1"/>
    <property type="match status" value="1"/>
</dbReference>
<dbReference type="GO" id="GO:0008234">
    <property type="term" value="F:cysteine-type peptidase activity"/>
    <property type="evidence" value="ECO:0007669"/>
    <property type="project" value="InterPro"/>
</dbReference>
<keyword evidence="4" id="KW-1185">Reference proteome</keyword>
<dbReference type="SUPFAM" id="SSF54001">
    <property type="entry name" value="Cysteine proteinases"/>
    <property type="match status" value="1"/>
</dbReference>
<dbReference type="AlphaFoldDB" id="A0AAQ3JWT8"/>
<dbReference type="GO" id="GO:0006508">
    <property type="term" value="P:proteolysis"/>
    <property type="evidence" value="ECO:0007669"/>
    <property type="project" value="UniProtKB-KW"/>
</dbReference>
<dbReference type="EMBL" id="CP136891">
    <property type="protein sequence ID" value="WOK96236.1"/>
    <property type="molecule type" value="Genomic_DNA"/>
</dbReference>
<accession>A0AAQ3JWT8</accession>
<organism evidence="3 4">
    <name type="scientific">Canna indica</name>
    <name type="common">Indian-shot</name>
    <dbReference type="NCBI Taxonomy" id="4628"/>
    <lineage>
        <taxon>Eukaryota</taxon>
        <taxon>Viridiplantae</taxon>
        <taxon>Streptophyta</taxon>
        <taxon>Embryophyta</taxon>
        <taxon>Tracheophyta</taxon>
        <taxon>Spermatophyta</taxon>
        <taxon>Magnoliopsida</taxon>
        <taxon>Liliopsida</taxon>
        <taxon>Zingiberales</taxon>
        <taxon>Cannaceae</taxon>
        <taxon>Canna</taxon>
    </lineage>
</organism>
<feature type="domain" description="Peptidase C1A papain C-terminal" evidence="2">
    <location>
        <begin position="1"/>
        <end position="175"/>
    </location>
</feature>
<dbReference type="InterPro" id="IPR038765">
    <property type="entry name" value="Papain-like_cys_pep_sf"/>
</dbReference>
<keyword evidence="3" id="KW-0645">Protease</keyword>
<name>A0AAQ3JWT8_9LILI</name>
<dbReference type="InterPro" id="IPR013128">
    <property type="entry name" value="Peptidase_C1A"/>
</dbReference>